<feature type="compositionally biased region" description="Gly residues" evidence="1">
    <location>
        <begin position="54"/>
        <end position="77"/>
    </location>
</feature>
<dbReference type="OrthoDB" id="3742379at2"/>
<feature type="region of interest" description="Disordered" evidence="1">
    <location>
        <begin position="44"/>
        <end position="99"/>
    </location>
</feature>
<gene>
    <name evidence="3" type="ORF">GA0070613_6392</name>
</gene>
<accession>A0A1C5K511</accession>
<reference evidence="4" key="1">
    <citation type="submission" date="2016-06" db="EMBL/GenBank/DDBJ databases">
        <authorList>
            <person name="Varghese N."/>
            <person name="Submissions Spin"/>
        </authorList>
    </citation>
    <scope>NUCLEOTIDE SEQUENCE [LARGE SCALE GENOMIC DNA]</scope>
    <source>
        <strain evidence="4">DSM 43819</strain>
    </source>
</reference>
<sequence length="286" mass="28597">MLRRNLLRATIASALAAALFVPATGAMADGGMGGVTCDQTPTAPECQVTAGTPGSPGGAGSGGDGNGGSGDGSGGGSDSPCTYMKLPQQQAPPPGAGPGAWYEQSCLQDGIGSQQVVWLADGQVADPEALARVAVSRLRLPAPAIRRNPSAAAGVLAQVPVWWWVDPSTWGQRSATASVPGMSVTATATPVRVVWRPGDGTGDVVCQGPGTPWRPGSDPRAASSCGHTYRVSSAGAPGNAFTLTATVTWSVSWAGGGRSAVVPPLTTTGSVRLPVAESQATVTGRR</sequence>
<feature type="signal peptide" evidence="2">
    <location>
        <begin position="1"/>
        <end position="28"/>
    </location>
</feature>
<evidence type="ECO:0000313" key="4">
    <source>
        <dbReference type="Proteomes" id="UP000198221"/>
    </source>
</evidence>
<keyword evidence="2" id="KW-0732">Signal</keyword>
<evidence type="ECO:0000256" key="1">
    <source>
        <dbReference type="SAM" id="MobiDB-lite"/>
    </source>
</evidence>
<dbReference type="EMBL" id="LT607754">
    <property type="protein sequence ID" value="SCG77863.1"/>
    <property type="molecule type" value="Genomic_DNA"/>
</dbReference>
<dbReference type="RefSeq" id="WP_157746612.1">
    <property type="nucleotide sequence ID" value="NZ_LT607754.1"/>
</dbReference>
<name>A0A1C5K511_9ACTN</name>
<protein>
    <recommendedName>
        <fullName evidence="5">ATP/GTP-binding protein</fullName>
    </recommendedName>
</protein>
<keyword evidence="4" id="KW-1185">Reference proteome</keyword>
<evidence type="ECO:0000313" key="3">
    <source>
        <dbReference type="EMBL" id="SCG77863.1"/>
    </source>
</evidence>
<organism evidence="3 4">
    <name type="scientific">Micromonospora inositola</name>
    <dbReference type="NCBI Taxonomy" id="47865"/>
    <lineage>
        <taxon>Bacteria</taxon>
        <taxon>Bacillati</taxon>
        <taxon>Actinomycetota</taxon>
        <taxon>Actinomycetes</taxon>
        <taxon>Micromonosporales</taxon>
        <taxon>Micromonosporaceae</taxon>
        <taxon>Micromonospora</taxon>
    </lineage>
</organism>
<dbReference type="Proteomes" id="UP000198221">
    <property type="component" value="Chromosome I"/>
</dbReference>
<dbReference type="AlphaFoldDB" id="A0A1C5K511"/>
<evidence type="ECO:0008006" key="5">
    <source>
        <dbReference type="Google" id="ProtNLM"/>
    </source>
</evidence>
<feature type="chain" id="PRO_5008720237" description="ATP/GTP-binding protein" evidence="2">
    <location>
        <begin position="29"/>
        <end position="286"/>
    </location>
</feature>
<proteinExistence type="predicted"/>
<evidence type="ECO:0000256" key="2">
    <source>
        <dbReference type="SAM" id="SignalP"/>
    </source>
</evidence>